<keyword evidence="5" id="KW-0805">Transcription regulation</keyword>
<evidence type="ECO:0000256" key="9">
    <source>
        <dbReference type="ARBA" id="ARBA00023175"/>
    </source>
</evidence>
<accession>A0AAE0LAC1</accession>
<dbReference type="Proteomes" id="UP001190700">
    <property type="component" value="Unassembled WGS sequence"/>
</dbReference>
<dbReference type="AlphaFoldDB" id="A0AAE0LAC1"/>
<gene>
    <name evidence="13" type="ORF">CYMTET_14483</name>
</gene>
<dbReference type="GO" id="GO:0006355">
    <property type="term" value="P:regulation of DNA-templated transcription"/>
    <property type="evidence" value="ECO:0007669"/>
    <property type="project" value="InterPro"/>
</dbReference>
<dbReference type="InterPro" id="IPR001752">
    <property type="entry name" value="Kinesin_motor_dom"/>
</dbReference>
<dbReference type="PANTHER" id="PTHR47969:SF15">
    <property type="entry name" value="CHROMOSOME-ASSOCIATED KINESIN KIF4A-RELATED"/>
    <property type="match status" value="1"/>
</dbReference>
<dbReference type="InterPro" id="IPR027417">
    <property type="entry name" value="P-loop_NTPase"/>
</dbReference>
<keyword evidence="2" id="KW-0963">Cytoplasm</keyword>
<dbReference type="GO" id="GO:0003777">
    <property type="term" value="F:microtubule motor activity"/>
    <property type="evidence" value="ECO:0007669"/>
    <property type="project" value="InterPro"/>
</dbReference>
<keyword evidence="4" id="KW-0067">ATP-binding</keyword>
<proteinExistence type="inferred from homology"/>
<comment type="caution">
    <text evidence="13">The sequence shown here is derived from an EMBL/GenBank/DDBJ whole genome shotgun (WGS) entry which is preliminary data.</text>
</comment>
<evidence type="ECO:0000256" key="10">
    <source>
        <dbReference type="PROSITE-ProRule" id="PRU00283"/>
    </source>
</evidence>
<dbReference type="PANTHER" id="PTHR47969">
    <property type="entry name" value="CHROMOSOME-ASSOCIATED KINESIN KIF4A-RELATED"/>
    <property type="match status" value="1"/>
</dbReference>
<evidence type="ECO:0000256" key="1">
    <source>
        <dbReference type="ARBA" id="ARBA00004496"/>
    </source>
</evidence>
<dbReference type="GO" id="GO:0051231">
    <property type="term" value="P:spindle elongation"/>
    <property type="evidence" value="ECO:0007669"/>
    <property type="project" value="TreeGrafter"/>
</dbReference>
<evidence type="ECO:0000256" key="2">
    <source>
        <dbReference type="ARBA" id="ARBA00022490"/>
    </source>
</evidence>
<feature type="domain" description="Kinesin motor" evidence="12">
    <location>
        <begin position="1"/>
        <end position="28"/>
    </location>
</feature>
<evidence type="ECO:0000256" key="5">
    <source>
        <dbReference type="ARBA" id="ARBA00023015"/>
    </source>
</evidence>
<comment type="subcellular location">
    <subcellularLocation>
        <location evidence="1">Cytoplasm</location>
    </subcellularLocation>
</comment>
<keyword evidence="3" id="KW-0547">Nucleotide-binding</keyword>
<dbReference type="GO" id="GO:0007018">
    <property type="term" value="P:microtubule-based movement"/>
    <property type="evidence" value="ECO:0007669"/>
    <property type="project" value="InterPro"/>
</dbReference>
<dbReference type="GO" id="GO:0003677">
    <property type="term" value="F:DNA binding"/>
    <property type="evidence" value="ECO:0007669"/>
    <property type="project" value="UniProtKB-KW"/>
</dbReference>
<feature type="coiled-coil region" evidence="11">
    <location>
        <begin position="40"/>
        <end position="84"/>
    </location>
</feature>
<dbReference type="InterPro" id="IPR027640">
    <property type="entry name" value="Kinesin-like_fam"/>
</dbReference>
<evidence type="ECO:0000313" key="14">
    <source>
        <dbReference type="Proteomes" id="UP001190700"/>
    </source>
</evidence>
<dbReference type="PROSITE" id="PS50067">
    <property type="entry name" value="KINESIN_MOTOR_2"/>
    <property type="match status" value="1"/>
</dbReference>
<keyword evidence="7" id="KW-0238">DNA-binding</keyword>
<protein>
    <recommendedName>
        <fullName evidence="12">Kinesin motor domain-containing protein</fullName>
    </recommendedName>
</protein>
<sequence length="97" mass="10814">MICNVSPSESSSGEILSSLRFAERTKKVENKARVNIDPKLEQLNALLKEQEELLTENARLASELEALHKENAKLRATLTDVMQEKCKKKGCGKCIIA</sequence>
<dbReference type="GO" id="GO:0008017">
    <property type="term" value="F:microtubule binding"/>
    <property type="evidence" value="ECO:0007669"/>
    <property type="project" value="InterPro"/>
</dbReference>
<evidence type="ECO:0000256" key="6">
    <source>
        <dbReference type="ARBA" id="ARBA00023054"/>
    </source>
</evidence>
<keyword evidence="6 11" id="KW-0175">Coiled coil</keyword>
<dbReference type="Pfam" id="PF03131">
    <property type="entry name" value="bZIP_Maf"/>
    <property type="match status" value="1"/>
</dbReference>
<dbReference type="GO" id="GO:0005737">
    <property type="term" value="C:cytoplasm"/>
    <property type="evidence" value="ECO:0007669"/>
    <property type="project" value="UniProtKB-SubCell"/>
</dbReference>
<dbReference type="GO" id="GO:0007052">
    <property type="term" value="P:mitotic spindle organization"/>
    <property type="evidence" value="ECO:0007669"/>
    <property type="project" value="TreeGrafter"/>
</dbReference>
<reference evidence="13 14" key="1">
    <citation type="journal article" date="2015" name="Genome Biol. Evol.">
        <title>Comparative Genomics of a Bacterivorous Green Alga Reveals Evolutionary Causalities and Consequences of Phago-Mixotrophic Mode of Nutrition.</title>
        <authorList>
            <person name="Burns J.A."/>
            <person name="Paasch A."/>
            <person name="Narechania A."/>
            <person name="Kim E."/>
        </authorList>
    </citation>
    <scope>NUCLEOTIDE SEQUENCE [LARGE SCALE GENOMIC DNA]</scope>
    <source>
        <strain evidence="13 14">PLY_AMNH</strain>
    </source>
</reference>
<evidence type="ECO:0000256" key="4">
    <source>
        <dbReference type="ARBA" id="ARBA00022840"/>
    </source>
</evidence>
<keyword evidence="8" id="KW-0804">Transcription</keyword>
<dbReference type="GO" id="GO:0005524">
    <property type="term" value="F:ATP binding"/>
    <property type="evidence" value="ECO:0007669"/>
    <property type="project" value="UniProtKB-KW"/>
</dbReference>
<comment type="similarity">
    <text evidence="10">Belongs to the TRAFAC class myosin-kinesin ATPase superfamily. Kinesin family.</text>
</comment>
<dbReference type="Gene3D" id="1.20.58.1980">
    <property type="match status" value="1"/>
</dbReference>
<evidence type="ECO:0000256" key="11">
    <source>
        <dbReference type="SAM" id="Coils"/>
    </source>
</evidence>
<organism evidence="13 14">
    <name type="scientific">Cymbomonas tetramitiformis</name>
    <dbReference type="NCBI Taxonomy" id="36881"/>
    <lineage>
        <taxon>Eukaryota</taxon>
        <taxon>Viridiplantae</taxon>
        <taxon>Chlorophyta</taxon>
        <taxon>Pyramimonadophyceae</taxon>
        <taxon>Pyramimonadales</taxon>
        <taxon>Pyramimonadaceae</taxon>
        <taxon>Cymbomonas</taxon>
    </lineage>
</organism>
<evidence type="ECO:0000313" key="13">
    <source>
        <dbReference type="EMBL" id="KAK3277519.1"/>
    </source>
</evidence>
<keyword evidence="14" id="KW-1185">Reference proteome</keyword>
<dbReference type="InterPro" id="IPR004826">
    <property type="entry name" value="bZIP_Maf"/>
</dbReference>
<dbReference type="SUPFAM" id="SSF52540">
    <property type="entry name" value="P-loop containing nucleoside triphosphate hydrolases"/>
    <property type="match status" value="1"/>
</dbReference>
<evidence type="ECO:0000259" key="12">
    <source>
        <dbReference type="PROSITE" id="PS50067"/>
    </source>
</evidence>
<dbReference type="GO" id="GO:0005875">
    <property type="term" value="C:microtubule associated complex"/>
    <property type="evidence" value="ECO:0007669"/>
    <property type="project" value="TreeGrafter"/>
</dbReference>
<comment type="caution">
    <text evidence="10">Lacks conserved residue(s) required for the propagation of feature annotation.</text>
</comment>
<dbReference type="EMBL" id="LGRX02006067">
    <property type="protein sequence ID" value="KAK3277519.1"/>
    <property type="molecule type" value="Genomic_DNA"/>
</dbReference>
<name>A0AAE0LAC1_9CHLO</name>
<evidence type="ECO:0000256" key="3">
    <source>
        <dbReference type="ARBA" id="ARBA00022741"/>
    </source>
</evidence>
<evidence type="ECO:0000256" key="8">
    <source>
        <dbReference type="ARBA" id="ARBA00023163"/>
    </source>
</evidence>
<keyword evidence="9" id="KW-0505">Motor protein</keyword>
<evidence type="ECO:0000256" key="7">
    <source>
        <dbReference type="ARBA" id="ARBA00023125"/>
    </source>
</evidence>